<dbReference type="InterPro" id="IPR036598">
    <property type="entry name" value="GOLD_dom_sf"/>
</dbReference>
<proteinExistence type="predicted"/>
<dbReference type="Gene3D" id="3.40.525.10">
    <property type="entry name" value="CRAL-TRIO lipid binding domain"/>
    <property type="match status" value="1"/>
</dbReference>
<dbReference type="InterPro" id="IPR036865">
    <property type="entry name" value="CRAL-TRIO_dom_sf"/>
</dbReference>
<evidence type="ECO:0000259" key="1">
    <source>
        <dbReference type="PROSITE" id="PS50191"/>
    </source>
</evidence>
<dbReference type="Proteomes" id="UP000001555">
    <property type="component" value="Unassembled WGS sequence"/>
</dbReference>
<dbReference type="SUPFAM" id="SSF101576">
    <property type="entry name" value="Supernatant protein factor (SPF), C-terminal domain"/>
    <property type="match status" value="1"/>
</dbReference>
<dbReference type="InterPro" id="IPR009038">
    <property type="entry name" value="GOLD_dom"/>
</dbReference>
<evidence type="ECO:0000313" key="4">
    <source>
        <dbReference type="EnsemblMetazoa" id="ISCW022506-PA"/>
    </source>
</evidence>
<dbReference type="PANTHER" id="PTHR23324:SF83">
    <property type="entry name" value="SEC14-LIKE PROTEIN 2"/>
    <property type="match status" value="1"/>
</dbReference>
<dbReference type="PROSITE" id="PS50191">
    <property type="entry name" value="CRAL_TRIO"/>
    <property type="match status" value="1"/>
</dbReference>
<evidence type="ECO:0000313" key="3">
    <source>
        <dbReference type="EMBL" id="EEC16097.1"/>
    </source>
</evidence>
<dbReference type="HOGENOM" id="CLU_014001_2_1_1"/>
<dbReference type="InterPro" id="IPR011074">
    <property type="entry name" value="CRAL/TRIO_N_dom"/>
</dbReference>
<dbReference type="EMBL" id="DS899359">
    <property type="protein sequence ID" value="EEC16097.1"/>
    <property type="molecule type" value="Genomic_DNA"/>
</dbReference>
<dbReference type="AlphaFoldDB" id="B7QB75"/>
<dbReference type="InParanoid" id="B7QB75"/>
<keyword evidence="5" id="KW-1185">Reference proteome</keyword>
<dbReference type="GO" id="GO:0005737">
    <property type="term" value="C:cytoplasm"/>
    <property type="evidence" value="ECO:0000318"/>
    <property type="project" value="GO_Central"/>
</dbReference>
<evidence type="ECO:0000313" key="5">
    <source>
        <dbReference type="Proteomes" id="UP000001555"/>
    </source>
</evidence>
<dbReference type="OrthoDB" id="1434354at2759"/>
<evidence type="ECO:0000259" key="2">
    <source>
        <dbReference type="PROSITE" id="PS50866"/>
    </source>
</evidence>
<accession>B7QB75</accession>
<dbReference type="VEuPathDB" id="VectorBase:ISCW022506"/>
<dbReference type="EMBL" id="ABJB010412144">
    <property type="status" value="NOT_ANNOTATED_CDS"/>
    <property type="molecule type" value="Genomic_DNA"/>
</dbReference>
<dbReference type="SMART" id="SM00516">
    <property type="entry name" value="SEC14"/>
    <property type="match status" value="1"/>
</dbReference>
<reference evidence="4" key="2">
    <citation type="submission" date="2020-05" db="UniProtKB">
        <authorList>
            <consortium name="EnsemblMetazoa"/>
        </authorList>
    </citation>
    <scope>IDENTIFICATION</scope>
    <source>
        <strain evidence="4">wikel</strain>
    </source>
</reference>
<dbReference type="InterPro" id="IPR001251">
    <property type="entry name" value="CRAL-TRIO_dom"/>
</dbReference>
<feature type="domain" description="CRAL-TRIO" evidence="1">
    <location>
        <begin position="75"/>
        <end position="250"/>
    </location>
</feature>
<dbReference type="PANTHER" id="PTHR23324">
    <property type="entry name" value="SEC14 RELATED PROTEIN"/>
    <property type="match status" value="1"/>
</dbReference>
<dbReference type="VEuPathDB" id="VectorBase:ISCP_016913"/>
<dbReference type="SUPFAM" id="SSF46938">
    <property type="entry name" value="CRAL/TRIO N-terminal domain"/>
    <property type="match status" value="1"/>
</dbReference>
<organism>
    <name type="scientific">Ixodes scapularis</name>
    <name type="common">Black-legged tick</name>
    <name type="synonym">Deer tick</name>
    <dbReference type="NCBI Taxonomy" id="6945"/>
    <lineage>
        <taxon>Eukaryota</taxon>
        <taxon>Metazoa</taxon>
        <taxon>Ecdysozoa</taxon>
        <taxon>Arthropoda</taxon>
        <taxon>Chelicerata</taxon>
        <taxon>Arachnida</taxon>
        <taxon>Acari</taxon>
        <taxon>Parasitiformes</taxon>
        <taxon>Ixodida</taxon>
        <taxon>Ixodoidea</taxon>
        <taxon>Ixodidae</taxon>
        <taxon>Ixodinae</taxon>
        <taxon>Ixodes</taxon>
    </lineage>
</organism>
<dbReference type="SUPFAM" id="SSF52087">
    <property type="entry name" value="CRAL/TRIO domain"/>
    <property type="match status" value="1"/>
</dbReference>
<dbReference type="FunCoup" id="B7QB75">
    <property type="interactions" value="173"/>
</dbReference>
<dbReference type="InterPro" id="IPR051064">
    <property type="entry name" value="SEC14/CRAL-TRIO_domain"/>
</dbReference>
<dbReference type="Gene3D" id="2.60.120.680">
    <property type="entry name" value="GOLD domain"/>
    <property type="match status" value="1"/>
</dbReference>
<sequence>MSGCEGDLSDKQQLALGELKHRLSDIWKEEFTDRLLLRFLRARDFDVGKAEKMLRECLIWRQQNNVDSLIETYECPEVLRRYFPGGMCNHDRDGRPLYIMRFGNGDFTGIAQCVSMDARVKHATYHLEMVMADMKMQTEKLRRVVETVTVVFDYDNFQLKQVYCWQLIELLRHLTALYEKYYPEILERCLIINAPGFFPIFWKLLQPFLAENTKNKVEIFLRENWQPVMLKYVDPSQLPAHWGGDLVGPNGDKECTYLVGRGGEVPSELYMRNSPRVSADPEATTCFLERGKKVEAPVRVERAGTRLQWRFQTDPGHDLGFGIAYVSAESGISKELLPLSRVKCDQVAESGEVCCPEPGTYIFTFDNSYSWFTKKQLSYVLHLKHPEDTSNLGHG</sequence>
<dbReference type="InterPro" id="IPR036273">
    <property type="entry name" value="CRAL/TRIO_N_dom_sf"/>
</dbReference>
<protein>
    <recommendedName>
        <fullName evidence="6">Phosphatidylinositol transfer protein sec14</fullName>
    </recommendedName>
</protein>
<dbReference type="PRINTS" id="PR00180">
    <property type="entry name" value="CRETINALDHBP"/>
</dbReference>
<dbReference type="CDD" id="cd00170">
    <property type="entry name" value="SEC14"/>
    <property type="match status" value="1"/>
</dbReference>
<gene>
    <name evidence="4" type="primary">8038607</name>
    <name evidence="3" type="ORF">IscW_ISCW022506</name>
</gene>
<dbReference type="PROSITE" id="PS50866">
    <property type="entry name" value="GOLD"/>
    <property type="match status" value="1"/>
</dbReference>
<dbReference type="SMART" id="SM01100">
    <property type="entry name" value="CRAL_TRIO_N"/>
    <property type="match status" value="1"/>
</dbReference>
<dbReference type="EnsemblMetazoa" id="ISCW022506-RA">
    <property type="protein sequence ID" value="ISCW022506-PA"/>
    <property type="gene ID" value="ISCW022506"/>
</dbReference>
<name>B7QB75_IXOSC</name>
<dbReference type="Pfam" id="PF03765">
    <property type="entry name" value="CRAL_TRIO_N"/>
    <property type="match status" value="1"/>
</dbReference>
<dbReference type="VEuPathDB" id="VectorBase:ISCI022506"/>
<evidence type="ECO:0008006" key="6">
    <source>
        <dbReference type="Google" id="ProtNLM"/>
    </source>
</evidence>
<dbReference type="Pfam" id="PF00650">
    <property type="entry name" value="CRAL_TRIO"/>
    <property type="match status" value="1"/>
</dbReference>
<feature type="domain" description="GOLD" evidence="2">
    <location>
        <begin position="284"/>
        <end position="383"/>
    </location>
</feature>
<dbReference type="PaxDb" id="6945-B7QB75"/>
<reference evidence="3 5" key="1">
    <citation type="submission" date="2008-03" db="EMBL/GenBank/DDBJ databases">
        <title>Annotation of Ixodes scapularis.</title>
        <authorList>
            <consortium name="Ixodes scapularis Genome Project Consortium"/>
            <person name="Caler E."/>
            <person name="Hannick L.I."/>
            <person name="Bidwell S."/>
            <person name="Joardar V."/>
            <person name="Thiagarajan M."/>
            <person name="Amedeo P."/>
            <person name="Galinsky K.J."/>
            <person name="Schobel S."/>
            <person name="Inman J."/>
            <person name="Hostetler J."/>
            <person name="Miller J."/>
            <person name="Hammond M."/>
            <person name="Megy K."/>
            <person name="Lawson D."/>
            <person name="Kodira C."/>
            <person name="Sutton G."/>
            <person name="Meyer J."/>
            <person name="Hill C.A."/>
            <person name="Birren B."/>
            <person name="Nene V."/>
            <person name="Collins F."/>
            <person name="Alarcon-Chaidez F."/>
            <person name="Wikel S."/>
            <person name="Strausberg R."/>
        </authorList>
    </citation>
    <scope>NUCLEOTIDE SEQUENCE [LARGE SCALE GENOMIC DNA]</scope>
    <source>
        <strain evidence="5">Wikel</strain>
        <strain evidence="3">Wikel colony</strain>
    </source>
</reference>